<protein>
    <submittedName>
        <fullName evidence="2">Uncharacterized protein</fullName>
    </submittedName>
</protein>
<evidence type="ECO:0000256" key="1">
    <source>
        <dbReference type="SAM" id="Coils"/>
    </source>
</evidence>
<dbReference type="EMBL" id="CP036262">
    <property type="protein sequence ID" value="QDS95924.1"/>
    <property type="molecule type" value="Genomic_DNA"/>
</dbReference>
<dbReference type="Proteomes" id="UP000320672">
    <property type="component" value="Chromosome"/>
</dbReference>
<evidence type="ECO:0000313" key="2">
    <source>
        <dbReference type="EMBL" id="QDS95924.1"/>
    </source>
</evidence>
<keyword evidence="3" id="KW-1185">Reference proteome</keyword>
<organism evidence="2 3">
    <name type="scientific">Roseimaritima multifibrata</name>
    <dbReference type="NCBI Taxonomy" id="1930274"/>
    <lineage>
        <taxon>Bacteria</taxon>
        <taxon>Pseudomonadati</taxon>
        <taxon>Planctomycetota</taxon>
        <taxon>Planctomycetia</taxon>
        <taxon>Pirellulales</taxon>
        <taxon>Pirellulaceae</taxon>
        <taxon>Roseimaritima</taxon>
    </lineage>
</organism>
<keyword evidence="1" id="KW-0175">Coiled coil</keyword>
<feature type="coiled-coil region" evidence="1">
    <location>
        <begin position="68"/>
        <end position="98"/>
    </location>
</feature>
<sequence>MKIDCTTQNMTNRGEAFGAISQFTGAIRSGCHSFSVETSKDPKTGTTSMTIKTTGKSLKQEADAIAAAKQAAGEKKEAESLRAEIERLKEALAAAENAGKTDSEKTAKTAK</sequence>
<gene>
    <name evidence="2" type="ORF">FF011L_47250</name>
</gene>
<proteinExistence type="predicted"/>
<reference evidence="2 3" key="1">
    <citation type="submission" date="2019-02" db="EMBL/GenBank/DDBJ databases">
        <title>Deep-cultivation of Planctomycetes and their phenomic and genomic characterization uncovers novel biology.</title>
        <authorList>
            <person name="Wiegand S."/>
            <person name="Jogler M."/>
            <person name="Boedeker C."/>
            <person name="Pinto D."/>
            <person name="Vollmers J."/>
            <person name="Rivas-Marin E."/>
            <person name="Kohn T."/>
            <person name="Peeters S.H."/>
            <person name="Heuer A."/>
            <person name="Rast P."/>
            <person name="Oberbeckmann S."/>
            <person name="Bunk B."/>
            <person name="Jeske O."/>
            <person name="Meyerdierks A."/>
            <person name="Storesund J.E."/>
            <person name="Kallscheuer N."/>
            <person name="Luecker S."/>
            <person name="Lage O.M."/>
            <person name="Pohl T."/>
            <person name="Merkel B.J."/>
            <person name="Hornburger P."/>
            <person name="Mueller R.-W."/>
            <person name="Bruemmer F."/>
            <person name="Labrenz M."/>
            <person name="Spormann A.M."/>
            <person name="Op den Camp H."/>
            <person name="Overmann J."/>
            <person name="Amann R."/>
            <person name="Jetten M.S.M."/>
            <person name="Mascher T."/>
            <person name="Medema M.H."/>
            <person name="Devos D.P."/>
            <person name="Kaster A.-K."/>
            <person name="Ovreas L."/>
            <person name="Rohde M."/>
            <person name="Galperin M.Y."/>
            <person name="Jogler C."/>
        </authorList>
    </citation>
    <scope>NUCLEOTIDE SEQUENCE [LARGE SCALE GENOMIC DNA]</scope>
    <source>
        <strain evidence="2 3">FF011L</strain>
    </source>
</reference>
<dbReference type="AlphaFoldDB" id="A0A517MM08"/>
<dbReference type="KEGG" id="rml:FF011L_47250"/>
<dbReference type="RefSeq" id="WP_145354140.1">
    <property type="nucleotide sequence ID" value="NZ_CP036262.1"/>
</dbReference>
<accession>A0A517MM08</accession>
<evidence type="ECO:0000313" key="3">
    <source>
        <dbReference type="Proteomes" id="UP000320672"/>
    </source>
</evidence>
<name>A0A517MM08_9BACT</name>